<evidence type="ECO:0008006" key="3">
    <source>
        <dbReference type="Google" id="ProtNLM"/>
    </source>
</evidence>
<protein>
    <recommendedName>
        <fullName evidence="3">Helix-turn-helix domain-containing protein</fullName>
    </recommendedName>
</protein>
<sequence>MSPYTTLVRVTPMRRQCTEEEPLWSRPFAARYLGVSVEIIARLMDDGTLRYTYPFPGNERDARLFREDVIAHRAYMLGQATTLASLQQQNAGMRSTPNSIAEHARRIKQSLTTFP</sequence>
<organism evidence="1 2">
    <name type="scientific">Candidatus Kapaibacterium thiocyanatum</name>
    <dbReference type="NCBI Taxonomy" id="1895771"/>
    <lineage>
        <taxon>Bacteria</taxon>
        <taxon>Pseudomonadati</taxon>
        <taxon>Candidatus Kapaibacteriota</taxon>
        <taxon>Candidatus Kapaibacteriia</taxon>
        <taxon>Candidatus Kapaibacteriales</taxon>
        <taxon>Candidatus Kapaibacteriaceae</taxon>
        <taxon>Candidatus Kapaibacterium</taxon>
    </lineage>
</organism>
<name>A0A1M3KYU0_9BACT</name>
<dbReference type="EMBL" id="MKVH01000021">
    <property type="protein sequence ID" value="OJX57653.1"/>
    <property type="molecule type" value="Genomic_DNA"/>
</dbReference>
<gene>
    <name evidence="1" type="ORF">BGO89_06690</name>
</gene>
<dbReference type="STRING" id="1895771.BGO89_06690"/>
<proteinExistence type="predicted"/>
<dbReference type="AlphaFoldDB" id="A0A1M3KYU0"/>
<reference evidence="1 2" key="1">
    <citation type="submission" date="2016-09" db="EMBL/GenBank/DDBJ databases">
        <title>Genome-resolved meta-omics ties microbial dynamics to process performance in biotechnology for thiocyanate degradation.</title>
        <authorList>
            <person name="Kantor R.S."/>
            <person name="Huddy R.J."/>
            <person name="Iyer R."/>
            <person name="Thomas B.C."/>
            <person name="Brown C.T."/>
            <person name="Anantharaman K."/>
            <person name="Tringe S."/>
            <person name="Hettich R.L."/>
            <person name="Harrison S.T."/>
            <person name="Banfield J.F."/>
        </authorList>
    </citation>
    <scope>NUCLEOTIDE SEQUENCE [LARGE SCALE GENOMIC DNA]</scope>
    <source>
        <strain evidence="1">59-99</strain>
    </source>
</reference>
<accession>A0A1M3KYU0</accession>
<evidence type="ECO:0000313" key="2">
    <source>
        <dbReference type="Proteomes" id="UP000184233"/>
    </source>
</evidence>
<dbReference type="Proteomes" id="UP000184233">
    <property type="component" value="Unassembled WGS sequence"/>
</dbReference>
<comment type="caution">
    <text evidence="1">The sequence shown here is derived from an EMBL/GenBank/DDBJ whole genome shotgun (WGS) entry which is preliminary data.</text>
</comment>
<evidence type="ECO:0000313" key="1">
    <source>
        <dbReference type="EMBL" id="OJX57653.1"/>
    </source>
</evidence>